<evidence type="ECO:0000313" key="3">
    <source>
        <dbReference type="Proteomes" id="UP000653631"/>
    </source>
</evidence>
<accession>A0ABD0ALU3</accession>
<reference evidence="2 3" key="1">
    <citation type="submission" date="2021-01" db="EMBL/GenBank/DDBJ databases">
        <title>Development of a method for detection of lactic acid bacteria that cause putrefactive shochu mash.</title>
        <authorList>
            <person name="Takashita H."/>
            <person name="Fujihara E."/>
            <person name="Takayama K."/>
            <person name="Yamamoto H."/>
            <person name="Mizutani M."/>
            <person name="Kajiwara Y."/>
        </authorList>
    </citation>
    <scope>NUCLEOTIDE SEQUENCE [LARGE SCALE GENOMIC DNA]</scope>
    <source>
        <strain evidence="2 3">01-B1</strain>
    </source>
</reference>
<keyword evidence="1" id="KW-1133">Transmembrane helix</keyword>
<dbReference type="Proteomes" id="UP000653631">
    <property type="component" value="Unassembled WGS sequence"/>
</dbReference>
<dbReference type="EMBL" id="BOLH01000014">
    <property type="protein sequence ID" value="GIC72408.1"/>
    <property type="molecule type" value="Genomic_DNA"/>
</dbReference>
<sequence length="57" mass="6136">MKKVTIPLIRLIPGLIIGPGSWLGSYIVMNSLYLPALIQHLDAANKVSLVALFSTMG</sequence>
<protein>
    <recommendedName>
        <fullName evidence="4">MFS transporter</fullName>
    </recommendedName>
</protein>
<evidence type="ECO:0008006" key="4">
    <source>
        <dbReference type="Google" id="ProtNLM"/>
    </source>
</evidence>
<comment type="caution">
    <text evidence="2">The sequence shown here is derived from an EMBL/GenBank/DDBJ whole genome shotgun (WGS) entry which is preliminary data.</text>
</comment>
<organism evidence="2 3">
    <name type="scientific">Limosilactobacillus fermentum</name>
    <name type="common">Lactobacillus fermentum</name>
    <dbReference type="NCBI Taxonomy" id="1613"/>
    <lineage>
        <taxon>Bacteria</taxon>
        <taxon>Bacillati</taxon>
        <taxon>Bacillota</taxon>
        <taxon>Bacilli</taxon>
        <taxon>Lactobacillales</taxon>
        <taxon>Lactobacillaceae</taxon>
        <taxon>Limosilactobacillus</taxon>
    </lineage>
</organism>
<dbReference type="AlphaFoldDB" id="A0ABD0ALU3"/>
<feature type="transmembrane region" description="Helical" evidence="1">
    <location>
        <begin position="7"/>
        <end position="29"/>
    </location>
</feature>
<evidence type="ECO:0000313" key="2">
    <source>
        <dbReference type="EMBL" id="GIC72408.1"/>
    </source>
</evidence>
<proteinExistence type="predicted"/>
<keyword evidence="1" id="KW-0812">Transmembrane</keyword>
<keyword evidence="1" id="KW-0472">Membrane</keyword>
<name>A0ABD0ALU3_LIMFE</name>
<gene>
    <name evidence="2" type="ORF">LF01B1_14230</name>
</gene>
<dbReference type="RefSeq" id="WP_239065464.1">
    <property type="nucleotide sequence ID" value="NZ_BOLH01000014.1"/>
</dbReference>
<evidence type="ECO:0000256" key="1">
    <source>
        <dbReference type="SAM" id="Phobius"/>
    </source>
</evidence>